<gene>
    <name evidence="1" type="ORF">ANTHELSMS3_03926</name>
</gene>
<dbReference type="AlphaFoldDB" id="A0A222E8N4"/>
<dbReference type="EMBL" id="CP022540">
    <property type="protein sequence ID" value="ASP22542.1"/>
    <property type="molecule type" value="Genomic_DNA"/>
</dbReference>
<name>A0A222E8N4_9RHOB</name>
<keyword evidence="2" id="KW-1185">Reference proteome</keyword>
<reference evidence="1 2" key="1">
    <citation type="submission" date="2017-07" db="EMBL/GenBank/DDBJ databases">
        <title>Genome Sequence of Antarctobacter heliothermus Strain SMS3 Isolated from a culture of the Diatom Skeletonema marinoi.</title>
        <authorList>
            <person name="Topel M."/>
            <person name="Pinder M.I.M."/>
            <person name="Johansson O.N."/>
            <person name="Kourtchenko O."/>
            <person name="Godhe A."/>
            <person name="Clarke A.K."/>
        </authorList>
    </citation>
    <scope>NUCLEOTIDE SEQUENCE [LARGE SCALE GENOMIC DNA]</scope>
    <source>
        <strain evidence="1 2">SMS3</strain>
    </source>
</reference>
<sequence length="50" mass="5427">MGLRQTTRFVESLLRLKARDVDRQIAEVQIRIAVMNSCTAIGIPVTGAAG</sequence>
<proteinExistence type="predicted"/>
<evidence type="ECO:0000313" key="1">
    <source>
        <dbReference type="EMBL" id="ASP22542.1"/>
    </source>
</evidence>
<dbReference type="Proteomes" id="UP000203589">
    <property type="component" value="Chromosome"/>
</dbReference>
<accession>A0A222E8N4</accession>
<organism evidence="1 2">
    <name type="scientific">Antarctobacter heliothermus</name>
    <dbReference type="NCBI Taxonomy" id="74033"/>
    <lineage>
        <taxon>Bacteria</taxon>
        <taxon>Pseudomonadati</taxon>
        <taxon>Pseudomonadota</taxon>
        <taxon>Alphaproteobacteria</taxon>
        <taxon>Rhodobacterales</taxon>
        <taxon>Roseobacteraceae</taxon>
        <taxon>Antarctobacter</taxon>
    </lineage>
</organism>
<evidence type="ECO:0000313" key="2">
    <source>
        <dbReference type="Proteomes" id="UP000203589"/>
    </source>
</evidence>
<protein>
    <submittedName>
        <fullName evidence="1">Transposase</fullName>
    </submittedName>
</protein>
<dbReference type="KEGG" id="aht:ANTHELSMS3_03926"/>